<dbReference type="InterPro" id="IPR005501">
    <property type="entry name" value="LamB/YcsF/PxpA-like"/>
</dbReference>
<dbReference type="OrthoDB" id="9773478at2"/>
<dbReference type="RefSeq" id="WP_123638406.1">
    <property type="nucleotide sequence ID" value="NZ_RJUK01000001.1"/>
</dbReference>
<dbReference type="NCBIfam" id="NF003814">
    <property type="entry name" value="PRK05406.1-3"/>
    <property type="match status" value="1"/>
</dbReference>
<name>A0A3N1P026_9GAMM</name>
<dbReference type="GO" id="GO:0005524">
    <property type="term" value="F:ATP binding"/>
    <property type="evidence" value="ECO:0007669"/>
    <property type="project" value="UniProtKB-UniRule"/>
</dbReference>
<keyword evidence="1" id="KW-0547">Nucleotide-binding</keyword>
<dbReference type="GO" id="GO:0005975">
    <property type="term" value="P:carbohydrate metabolic process"/>
    <property type="evidence" value="ECO:0007669"/>
    <property type="project" value="InterPro"/>
</dbReference>
<keyword evidence="1" id="KW-0378">Hydrolase</keyword>
<dbReference type="EMBL" id="RJUK01000001">
    <property type="protein sequence ID" value="ROQ21399.1"/>
    <property type="molecule type" value="Genomic_DNA"/>
</dbReference>
<dbReference type="GO" id="GO:0017168">
    <property type="term" value="F:5-oxoprolinase (ATP-hydrolyzing) activity"/>
    <property type="evidence" value="ECO:0007669"/>
    <property type="project" value="UniProtKB-UniRule"/>
</dbReference>
<dbReference type="CDD" id="cd10787">
    <property type="entry name" value="LamB_YcsF_like"/>
    <property type="match status" value="1"/>
</dbReference>
<dbReference type="EC" id="3.5.2.9" evidence="1"/>
<proteinExistence type="inferred from homology"/>
<dbReference type="SUPFAM" id="SSF88713">
    <property type="entry name" value="Glycoside hydrolase/deacetylase"/>
    <property type="match status" value="1"/>
</dbReference>
<protein>
    <recommendedName>
        <fullName evidence="1">5-oxoprolinase subunit A</fullName>
        <shortName evidence="1">5-OPase subunit A</shortName>
        <ecNumber evidence="1">3.5.2.9</ecNumber>
    </recommendedName>
    <alternativeName>
        <fullName evidence="1">5-oxoprolinase (ATP-hydrolyzing) subunit A</fullName>
    </alternativeName>
</protein>
<keyword evidence="3" id="KW-1185">Reference proteome</keyword>
<comment type="similarity">
    <text evidence="1">Belongs to the LamB/PxpA family.</text>
</comment>
<evidence type="ECO:0000256" key="1">
    <source>
        <dbReference type="HAMAP-Rule" id="MF_00691"/>
    </source>
</evidence>
<dbReference type="Pfam" id="PF03746">
    <property type="entry name" value="LamB_YcsF"/>
    <property type="match status" value="1"/>
</dbReference>
<dbReference type="HAMAP" id="MF_00691">
    <property type="entry name" value="PxpA"/>
    <property type="match status" value="1"/>
</dbReference>
<dbReference type="AlphaFoldDB" id="A0A3N1P026"/>
<dbReference type="Gene3D" id="3.20.20.370">
    <property type="entry name" value="Glycoside hydrolase/deacetylase"/>
    <property type="match status" value="1"/>
</dbReference>
<comment type="subunit">
    <text evidence="1">Forms a complex composed of PxpA, PxpB and PxpC.</text>
</comment>
<comment type="catalytic activity">
    <reaction evidence="1">
        <text>5-oxo-L-proline + ATP + 2 H2O = L-glutamate + ADP + phosphate + H(+)</text>
        <dbReference type="Rhea" id="RHEA:10348"/>
        <dbReference type="ChEBI" id="CHEBI:15377"/>
        <dbReference type="ChEBI" id="CHEBI:15378"/>
        <dbReference type="ChEBI" id="CHEBI:29985"/>
        <dbReference type="ChEBI" id="CHEBI:30616"/>
        <dbReference type="ChEBI" id="CHEBI:43474"/>
        <dbReference type="ChEBI" id="CHEBI:58402"/>
        <dbReference type="ChEBI" id="CHEBI:456216"/>
        <dbReference type="EC" id="3.5.2.9"/>
    </reaction>
</comment>
<comment type="caution">
    <text evidence="2">The sequence shown here is derived from an EMBL/GenBank/DDBJ whole genome shotgun (WGS) entry which is preliminary data.</text>
</comment>
<keyword evidence="1" id="KW-0067">ATP-binding</keyword>
<dbReference type="Proteomes" id="UP000273643">
    <property type="component" value="Unassembled WGS sequence"/>
</dbReference>
<gene>
    <name evidence="1" type="primary">pxpA</name>
    <name evidence="2" type="ORF">EDC38_2023</name>
</gene>
<organism evidence="2 3">
    <name type="scientific">Marinimicrobium koreense</name>
    <dbReference type="NCBI Taxonomy" id="306545"/>
    <lineage>
        <taxon>Bacteria</taxon>
        <taxon>Pseudomonadati</taxon>
        <taxon>Pseudomonadota</taxon>
        <taxon>Gammaproteobacteria</taxon>
        <taxon>Cellvibrionales</taxon>
        <taxon>Cellvibrionaceae</taxon>
        <taxon>Marinimicrobium</taxon>
    </lineage>
</organism>
<dbReference type="NCBIfam" id="NF003816">
    <property type="entry name" value="PRK05406.1-5"/>
    <property type="match status" value="1"/>
</dbReference>
<evidence type="ECO:0000313" key="3">
    <source>
        <dbReference type="Proteomes" id="UP000273643"/>
    </source>
</evidence>
<accession>A0A3N1P026</accession>
<dbReference type="PANTHER" id="PTHR30292:SF0">
    <property type="entry name" value="5-OXOPROLINASE SUBUNIT A"/>
    <property type="match status" value="1"/>
</dbReference>
<dbReference type="PANTHER" id="PTHR30292">
    <property type="entry name" value="UNCHARACTERIZED PROTEIN YBGL-RELATED"/>
    <property type="match status" value="1"/>
</dbReference>
<evidence type="ECO:0000313" key="2">
    <source>
        <dbReference type="EMBL" id="ROQ21399.1"/>
    </source>
</evidence>
<sequence length="257" mass="27863">MTFGQPRNRLLLNCDMGESFGPWTMGRDEDVMPLVDLANIACGFHASDPVTMTRTVLLAKQAGVDIGAHPSYPDLQGFGRRSMQCSPLEIVALAHYQIGALAGIAKVHGMALSHVKPHGALYNDMMRHESVLRAVLEAVATYDASLPLMVLATADNEAVGTVADEFGVRLWFEAFADRAYDEQGFLVPRSVPGAVHNDPEVIVAQALSLATSGQVQTLEGKTLTLDATTLCVHGDNDDSVRSVRRIRDALDGWYQEN</sequence>
<comment type="function">
    <text evidence="1">Catalyzes the cleavage of 5-oxoproline to form L-glutamate coupled to the hydrolysis of ATP to ADP and inorganic phosphate.</text>
</comment>
<reference evidence="2 3" key="1">
    <citation type="submission" date="2018-11" db="EMBL/GenBank/DDBJ databases">
        <title>Genomic Encyclopedia of Type Strains, Phase IV (KMG-IV): sequencing the most valuable type-strain genomes for metagenomic binning, comparative biology and taxonomic classification.</title>
        <authorList>
            <person name="Goeker M."/>
        </authorList>
    </citation>
    <scope>NUCLEOTIDE SEQUENCE [LARGE SCALE GENOMIC DNA]</scope>
    <source>
        <strain evidence="2 3">DSM 16974</strain>
    </source>
</reference>
<dbReference type="InterPro" id="IPR011330">
    <property type="entry name" value="Glyco_hydro/deAcase_b/a-brl"/>
</dbReference>